<evidence type="ECO:0008006" key="4">
    <source>
        <dbReference type="Google" id="ProtNLM"/>
    </source>
</evidence>
<reference evidence="2" key="2">
    <citation type="submission" date="2024-10" db="UniProtKB">
        <authorList>
            <consortium name="EnsemblProtists"/>
        </authorList>
    </citation>
    <scope>IDENTIFICATION</scope>
</reference>
<dbReference type="GeneID" id="17257500"/>
<evidence type="ECO:0000313" key="2">
    <source>
        <dbReference type="EnsemblProtists" id="EOD11419"/>
    </source>
</evidence>
<dbReference type="EnsemblProtists" id="EOD11419">
    <property type="protein sequence ID" value="EOD11419"/>
    <property type="gene ID" value="EMIHUDRAFT_311611"/>
</dbReference>
<name>A0A0D3IJI4_EMIH1</name>
<feature type="compositionally biased region" description="Basic and acidic residues" evidence="1">
    <location>
        <begin position="280"/>
        <end position="302"/>
    </location>
</feature>
<feature type="region of interest" description="Disordered" evidence="1">
    <location>
        <begin position="263"/>
        <end position="302"/>
    </location>
</feature>
<dbReference type="AlphaFoldDB" id="A0A0D3IJI4"/>
<dbReference type="KEGG" id="ehx:EMIHUDRAFT_311611"/>
<reference evidence="3" key="1">
    <citation type="journal article" date="2013" name="Nature">
        <title>Pan genome of the phytoplankton Emiliania underpins its global distribution.</title>
        <authorList>
            <person name="Read B.A."/>
            <person name="Kegel J."/>
            <person name="Klute M.J."/>
            <person name="Kuo A."/>
            <person name="Lefebvre S.C."/>
            <person name="Maumus F."/>
            <person name="Mayer C."/>
            <person name="Miller J."/>
            <person name="Monier A."/>
            <person name="Salamov A."/>
            <person name="Young J."/>
            <person name="Aguilar M."/>
            <person name="Claverie J.M."/>
            <person name="Frickenhaus S."/>
            <person name="Gonzalez K."/>
            <person name="Herman E.K."/>
            <person name="Lin Y.C."/>
            <person name="Napier J."/>
            <person name="Ogata H."/>
            <person name="Sarno A.F."/>
            <person name="Shmutz J."/>
            <person name="Schroeder D."/>
            <person name="de Vargas C."/>
            <person name="Verret F."/>
            <person name="von Dassow P."/>
            <person name="Valentin K."/>
            <person name="Van de Peer Y."/>
            <person name="Wheeler G."/>
            <person name="Dacks J.B."/>
            <person name="Delwiche C.F."/>
            <person name="Dyhrman S.T."/>
            <person name="Glockner G."/>
            <person name="John U."/>
            <person name="Richards T."/>
            <person name="Worden A.Z."/>
            <person name="Zhang X."/>
            <person name="Grigoriev I.V."/>
            <person name="Allen A.E."/>
            <person name="Bidle K."/>
            <person name="Borodovsky M."/>
            <person name="Bowler C."/>
            <person name="Brownlee C."/>
            <person name="Cock J.M."/>
            <person name="Elias M."/>
            <person name="Gladyshev V.N."/>
            <person name="Groth M."/>
            <person name="Guda C."/>
            <person name="Hadaegh A."/>
            <person name="Iglesias-Rodriguez M.D."/>
            <person name="Jenkins J."/>
            <person name="Jones B.M."/>
            <person name="Lawson T."/>
            <person name="Leese F."/>
            <person name="Lindquist E."/>
            <person name="Lobanov A."/>
            <person name="Lomsadze A."/>
            <person name="Malik S.B."/>
            <person name="Marsh M.E."/>
            <person name="Mackinder L."/>
            <person name="Mock T."/>
            <person name="Mueller-Roeber B."/>
            <person name="Pagarete A."/>
            <person name="Parker M."/>
            <person name="Probert I."/>
            <person name="Quesneville H."/>
            <person name="Raines C."/>
            <person name="Rensing S.A."/>
            <person name="Riano-Pachon D.M."/>
            <person name="Richier S."/>
            <person name="Rokitta S."/>
            <person name="Shiraiwa Y."/>
            <person name="Soanes D.M."/>
            <person name="van der Giezen M."/>
            <person name="Wahlund T.M."/>
            <person name="Williams B."/>
            <person name="Wilson W."/>
            <person name="Wolfe G."/>
            <person name="Wurch L.L."/>
        </authorList>
    </citation>
    <scope>NUCLEOTIDE SEQUENCE</scope>
</reference>
<evidence type="ECO:0000313" key="3">
    <source>
        <dbReference type="Proteomes" id="UP000013827"/>
    </source>
</evidence>
<proteinExistence type="predicted"/>
<keyword evidence="3" id="KW-1185">Reference proteome</keyword>
<dbReference type="eggNOG" id="ENOG502SGHG">
    <property type="taxonomic scope" value="Eukaryota"/>
</dbReference>
<organism evidence="2 3">
    <name type="scientific">Emiliania huxleyi (strain CCMP1516)</name>
    <dbReference type="NCBI Taxonomy" id="280463"/>
    <lineage>
        <taxon>Eukaryota</taxon>
        <taxon>Haptista</taxon>
        <taxon>Haptophyta</taxon>
        <taxon>Prymnesiophyceae</taxon>
        <taxon>Isochrysidales</taxon>
        <taxon>Noelaerhabdaceae</taxon>
        <taxon>Emiliania</taxon>
    </lineage>
</organism>
<dbReference type="HOGENOM" id="CLU_954524_0_0_1"/>
<dbReference type="RefSeq" id="XP_005763848.1">
    <property type="nucleotide sequence ID" value="XM_005763791.1"/>
</dbReference>
<dbReference type="PaxDb" id="2903-EOD11419"/>
<protein>
    <recommendedName>
        <fullName evidence="4">Methyltransferase domain-containing protein</fullName>
    </recommendedName>
</protein>
<sequence>MATAQCELCDESGDTVERRVYRAIRLAQGPTPGDKELPESLGFIKRLRKDWLAAGSPSRCIEVAGGHGLVSLLLLSLGLSRDATIVDPFRPRSFDTLLSAFREAGLLPESYSLQYDERPLDEALPYLLRGGDGGGGGTVVVACHACAHLTRDLVEIAVAERAAGIAVMPCCHSRRTVAGADRTKHAADALGLPLGVVADIALLGRLEAAGYDARLRVVEACAPSSNRVVVAFRRGEGSGGARLWEGSAARARASEGLSRAYERVHAARPAGTGRKARNRERREYRAARERDRLPSVKNKDAV</sequence>
<evidence type="ECO:0000256" key="1">
    <source>
        <dbReference type="SAM" id="MobiDB-lite"/>
    </source>
</evidence>
<accession>A0A0D3IJI4</accession>
<dbReference type="Proteomes" id="UP000013827">
    <property type="component" value="Unassembled WGS sequence"/>
</dbReference>